<comment type="caution">
    <text evidence="1">The sequence shown here is derived from an EMBL/GenBank/DDBJ whole genome shotgun (WGS) entry which is preliminary data.</text>
</comment>
<dbReference type="Proteomes" id="UP000321947">
    <property type="component" value="Unassembled WGS sequence"/>
</dbReference>
<dbReference type="EMBL" id="SSTD01016419">
    <property type="protein sequence ID" value="TYK00848.1"/>
    <property type="molecule type" value="Genomic_DNA"/>
</dbReference>
<accession>A0A5D3BP54</accession>
<sequence>MFSCDFAELSIAYMTEILSLRLYGIVCTQVIFSLSTLSVLHDNDAVVEIELLVPDTLPTSAESFRSNSRSAGIVRGDDVCWLHAIFRAKTAGGPGGDLPAGVKPIRCKWIYKRKRDSAGKVQTFKARLVAKWFDTAIKSYDFDQNVDEPCVYKKINKGKVAFLVLYVDDILLIENDVGYLIDAWVHLSKEQCPKTPQEVEDMRRIPYASAVGSLMYAMLCTRPSIYYAVEIINRYQSNPGLDHWTAVKIILKYLRRMRDYMVVKQQKKHWTVSNSKEPRSHKRGKHIERKYHLIREIVQRGDVIVTKISSKHNIVDPFTKTLTAKVFWGHLKSLGLRDMYIR</sequence>
<name>A0A5D3BP54_CUCMM</name>
<dbReference type="AlphaFoldDB" id="A0A5D3BP54"/>
<proteinExistence type="predicted"/>
<dbReference type="CDD" id="cd09272">
    <property type="entry name" value="RNase_HI_RT_Ty1"/>
    <property type="match status" value="1"/>
</dbReference>
<evidence type="ECO:0000313" key="1">
    <source>
        <dbReference type="EMBL" id="TYK00848.1"/>
    </source>
</evidence>
<reference evidence="1 2" key="1">
    <citation type="submission" date="2019-08" db="EMBL/GenBank/DDBJ databases">
        <title>Draft genome sequences of two oriental melons (Cucumis melo L. var makuwa).</title>
        <authorList>
            <person name="Kwon S.-Y."/>
        </authorList>
    </citation>
    <scope>NUCLEOTIDE SEQUENCE [LARGE SCALE GENOMIC DNA]</scope>
    <source>
        <strain evidence="2">cv. Chang Bougi</strain>
        <tissue evidence="1">Leaf</tissue>
    </source>
</reference>
<gene>
    <name evidence="1" type="ORF">E5676_scaffold509G00090</name>
</gene>
<dbReference type="PANTHER" id="PTHR11439:SF467">
    <property type="entry name" value="INTEGRASE CATALYTIC DOMAIN-CONTAINING PROTEIN"/>
    <property type="match status" value="1"/>
</dbReference>
<organism evidence="1 2">
    <name type="scientific">Cucumis melo var. makuwa</name>
    <name type="common">Oriental melon</name>
    <dbReference type="NCBI Taxonomy" id="1194695"/>
    <lineage>
        <taxon>Eukaryota</taxon>
        <taxon>Viridiplantae</taxon>
        <taxon>Streptophyta</taxon>
        <taxon>Embryophyta</taxon>
        <taxon>Tracheophyta</taxon>
        <taxon>Spermatophyta</taxon>
        <taxon>Magnoliopsida</taxon>
        <taxon>eudicotyledons</taxon>
        <taxon>Gunneridae</taxon>
        <taxon>Pentapetalae</taxon>
        <taxon>rosids</taxon>
        <taxon>fabids</taxon>
        <taxon>Cucurbitales</taxon>
        <taxon>Cucurbitaceae</taxon>
        <taxon>Benincaseae</taxon>
        <taxon>Cucumis</taxon>
    </lineage>
</organism>
<evidence type="ECO:0000313" key="2">
    <source>
        <dbReference type="Proteomes" id="UP000321947"/>
    </source>
</evidence>
<protein>
    <submittedName>
        <fullName evidence="1">Gag/pol protein</fullName>
    </submittedName>
</protein>
<dbReference type="PANTHER" id="PTHR11439">
    <property type="entry name" value="GAG-POL-RELATED RETROTRANSPOSON"/>
    <property type="match status" value="1"/>
</dbReference>